<keyword evidence="5 8" id="KW-0067">ATP-binding</keyword>
<evidence type="ECO:0000256" key="1">
    <source>
        <dbReference type="ARBA" id="ARBA00004245"/>
    </source>
</evidence>
<reference evidence="12" key="2">
    <citation type="submission" date="2025-09" db="UniProtKB">
        <authorList>
            <consortium name="Ensembl"/>
        </authorList>
    </citation>
    <scope>IDENTIFICATION</scope>
</reference>
<evidence type="ECO:0000256" key="6">
    <source>
        <dbReference type="ARBA" id="ARBA00023054"/>
    </source>
</evidence>
<keyword evidence="3" id="KW-0493">Microtubule</keyword>
<dbReference type="PRINTS" id="PR00380">
    <property type="entry name" value="KINESINHEAVY"/>
</dbReference>
<accession>A0A8C7MDU1</accession>
<feature type="region of interest" description="Disordered" evidence="10">
    <location>
        <begin position="619"/>
        <end position="643"/>
    </location>
</feature>
<evidence type="ECO:0000259" key="11">
    <source>
        <dbReference type="PROSITE" id="PS50067"/>
    </source>
</evidence>
<dbReference type="GO" id="GO:0007052">
    <property type="term" value="P:mitotic spindle organization"/>
    <property type="evidence" value="ECO:0007669"/>
    <property type="project" value="TreeGrafter"/>
</dbReference>
<evidence type="ECO:0000313" key="12">
    <source>
        <dbReference type="Ensembl" id="ENSOKIP00005046433.1"/>
    </source>
</evidence>
<feature type="coiled-coil region" evidence="9">
    <location>
        <begin position="738"/>
        <end position="793"/>
    </location>
</feature>
<dbReference type="InterPro" id="IPR036961">
    <property type="entry name" value="Kinesin_motor_dom_sf"/>
</dbReference>
<dbReference type="GO" id="GO:0005524">
    <property type="term" value="F:ATP binding"/>
    <property type="evidence" value="ECO:0007669"/>
    <property type="project" value="UniProtKB-UniRule"/>
</dbReference>
<reference evidence="12" key="1">
    <citation type="submission" date="2025-08" db="UniProtKB">
        <authorList>
            <consortium name="Ensembl"/>
        </authorList>
    </citation>
    <scope>IDENTIFICATION</scope>
</reference>
<dbReference type="InterPro" id="IPR001752">
    <property type="entry name" value="Kinesin_motor_dom"/>
</dbReference>
<evidence type="ECO:0000256" key="10">
    <source>
        <dbReference type="SAM" id="MobiDB-lite"/>
    </source>
</evidence>
<evidence type="ECO:0000313" key="13">
    <source>
        <dbReference type="Proteomes" id="UP000694557"/>
    </source>
</evidence>
<evidence type="ECO:0000256" key="8">
    <source>
        <dbReference type="PROSITE-ProRule" id="PRU00283"/>
    </source>
</evidence>
<evidence type="ECO:0000256" key="7">
    <source>
        <dbReference type="ARBA" id="ARBA00023212"/>
    </source>
</evidence>
<evidence type="ECO:0000256" key="2">
    <source>
        <dbReference type="ARBA" id="ARBA00022490"/>
    </source>
</evidence>
<name>A0A8C7MDU1_ONCKI</name>
<dbReference type="GO" id="GO:0008017">
    <property type="term" value="F:microtubule binding"/>
    <property type="evidence" value="ECO:0007669"/>
    <property type="project" value="InterPro"/>
</dbReference>
<dbReference type="SUPFAM" id="SSF52540">
    <property type="entry name" value="P-loop containing nucleoside triphosphate hydrolases"/>
    <property type="match status" value="1"/>
</dbReference>
<protein>
    <submittedName>
        <fullName evidence="12">Kinesin family member 27</fullName>
    </submittedName>
</protein>
<feature type="region of interest" description="Disordered" evidence="10">
    <location>
        <begin position="938"/>
        <end position="1020"/>
    </location>
</feature>
<dbReference type="InterPro" id="IPR027417">
    <property type="entry name" value="P-loop_NTPase"/>
</dbReference>
<evidence type="ECO:0000256" key="9">
    <source>
        <dbReference type="SAM" id="Coils"/>
    </source>
</evidence>
<keyword evidence="6 9" id="KW-0175">Coiled coil</keyword>
<dbReference type="PROSITE" id="PS00411">
    <property type="entry name" value="KINESIN_MOTOR_1"/>
    <property type="match status" value="1"/>
</dbReference>
<dbReference type="InterPro" id="IPR056532">
    <property type="entry name" value="KIF21A/B_hel_2"/>
</dbReference>
<dbReference type="InterPro" id="IPR027640">
    <property type="entry name" value="Kinesin-like_fam"/>
</dbReference>
<keyword evidence="7" id="KW-0206">Cytoskeleton</keyword>
<feature type="compositionally biased region" description="Polar residues" evidence="10">
    <location>
        <begin position="987"/>
        <end position="1010"/>
    </location>
</feature>
<dbReference type="GO" id="GO:0005875">
    <property type="term" value="C:microtubule associated complex"/>
    <property type="evidence" value="ECO:0007669"/>
    <property type="project" value="TreeGrafter"/>
</dbReference>
<dbReference type="GO" id="GO:0005874">
    <property type="term" value="C:microtubule"/>
    <property type="evidence" value="ECO:0007669"/>
    <property type="project" value="UniProtKB-KW"/>
</dbReference>
<feature type="binding site" evidence="8">
    <location>
        <begin position="84"/>
        <end position="91"/>
    </location>
    <ligand>
        <name>ATP</name>
        <dbReference type="ChEBI" id="CHEBI:30616"/>
    </ligand>
</feature>
<gene>
    <name evidence="12" type="primary">KIF27</name>
</gene>
<dbReference type="Pfam" id="PF00225">
    <property type="entry name" value="Kinesin"/>
    <property type="match status" value="1"/>
</dbReference>
<keyword evidence="8" id="KW-0505">Motor protein</keyword>
<keyword evidence="13" id="KW-1185">Reference proteome</keyword>
<dbReference type="InterPro" id="IPR019821">
    <property type="entry name" value="Kinesin_motor_CS"/>
</dbReference>
<dbReference type="PROSITE" id="PS50067">
    <property type="entry name" value="KINESIN_MOTOR_2"/>
    <property type="match status" value="1"/>
</dbReference>
<dbReference type="GO" id="GO:0051231">
    <property type="term" value="P:spindle elongation"/>
    <property type="evidence" value="ECO:0007669"/>
    <property type="project" value="TreeGrafter"/>
</dbReference>
<evidence type="ECO:0000256" key="3">
    <source>
        <dbReference type="ARBA" id="ARBA00022701"/>
    </source>
</evidence>
<evidence type="ECO:0000256" key="4">
    <source>
        <dbReference type="ARBA" id="ARBA00022741"/>
    </source>
</evidence>
<dbReference type="CDD" id="cd01372">
    <property type="entry name" value="KISc_KIF4"/>
    <property type="match status" value="1"/>
</dbReference>
<dbReference type="AlphaFoldDB" id="A0A8C7MDU1"/>
<comment type="similarity">
    <text evidence="8">Belongs to the TRAFAC class myosin-kinesin ATPase superfamily. Kinesin family.</text>
</comment>
<dbReference type="GeneTree" id="ENSGT00940000157487"/>
<proteinExistence type="inferred from homology"/>
<feature type="coiled-coil region" evidence="9">
    <location>
        <begin position="489"/>
        <end position="534"/>
    </location>
</feature>
<sequence length="1020" mass="115297">MGEVCVRVAVRIRPLLPKEVLRNHQVCVRVVPDSAQVMLGSDRTFSFDHAFGPTASQDQFYESCVKPLVASLVDGYNATVFAYGQTGSGKTYTLGGGHVASLVEEESGIIGQVAADLFVLLGERAADVRSAADVRVSYVELYREELRDLLELHTAHRELHIREDDRGNTVVVGARETVITSAEELQSVLEAGNALRHTGPTQMNERSSRSHAIVTVQLTQHNHDDGSVRFSKLHLVDLAGSERAARTGNTGLRLKESVHINTGLLALGNVIRALSDPHRRGNHVPYRDAKITRLLRDSLGGSAHTLMVACVSPSHHNVTETLSVLQFASRARHVKNQPGLCPARACPGWQPGEARVEELEQEVQTLREALQKRDKTGGGVFMTDSSEQTPQEERDQRGAGLVDEPQYYCLAQDAAFILEELQSSTLSPALQHRLQEWLGRHEELRHSCHTDHQHPAGDTGDKPHHNTILQLRRELRKCQDTLAIDEQVFDQREAELQQVQRQVQTLLQEKQRHLQSLQEEREHRRKQSEQLVEQQLLIDRLRGDLLTSRIASSGASLEIGASEKSAKRPHSVPLISQGHCGTRQIHTSPPACSLERVMAAFKTRSQLLLAQIEERDEVICPQREQEEAEEEEDQGGSKGFRRTWLEKEEERALQRRRGLQELEEELRHREEVLQHREACVQERKQLQIKRLRSSQVNTDQDLLRVSARLGALDQELEERGGVRRRLSSPTAGLCGASMEELLKERESLRLRRDTLDTQLRDGRVLTPEEEHALLQLEEALEALDAAVEFKNRSIQERQSELGDTSNPAHGDEDDDIMRALRELPLPEASALLVKYFNKVVCLRESEQRLQLRCEELELQSGEQEAVTREMEAALQRLTLDTDRRLTEQHREHQHGIQLLLQQCRGPCLCVYMLQQLERDLFFYKNSSRELKRKLRELVTKSLPPQAPDLQTQGRKGASDGAGDSPSLQTPRVELAPVRLSRRELRQLSPSDPRSTRVCSTMRASRGSFQEDSIEVPRNTY</sequence>
<dbReference type="PANTHER" id="PTHR47969">
    <property type="entry name" value="CHROMOSOME-ASSOCIATED KINESIN KIF4A-RELATED"/>
    <property type="match status" value="1"/>
</dbReference>
<dbReference type="SMART" id="SM00129">
    <property type="entry name" value="KISc"/>
    <property type="match status" value="1"/>
</dbReference>
<feature type="region of interest" description="Disordered" evidence="10">
    <location>
        <begin position="376"/>
        <end position="397"/>
    </location>
</feature>
<dbReference type="GO" id="GO:0003777">
    <property type="term" value="F:microtubule motor activity"/>
    <property type="evidence" value="ECO:0007669"/>
    <property type="project" value="InterPro"/>
</dbReference>
<dbReference type="PANTHER" id="PTHR47969:SF25">
    <property type="entry name" value="KINESIN MOTOR DOMAIN-CONTAINING PROTEIN"/>
    <property type="match status" value="1"/>
</dbReference>
<dbReference type="Gene3D" id="3.40.850.10">
    <property type="entry name" value="Kinesin motor domain"/>
    <property type="match status" value="1"/>
</dbReference>
<dbReference type="Pfam" id="PF23203">
    <property type="entry name" value="KIF21A"/>
    <property type="match status" value="1"/>
</dbReference>
<keyword evidence="2" id="KW-0963">Cytoplasm</keyword>
<dbReference type="Ensembl" id="ENSOKIT00005048980.1">
    <property type="protein sequence ID" value="ENSOKIP00005046433.1"/>
    <property type="gene ID" value="ENSOKIG00005019583.1"/>
</dbReference>
<dbReference type="GO" id="GO:0007018">
    <property type="term" value="P:microtubule-based movement"/>
    <property type="evidence" value="ECO:0007669"/>
    <property type="project" value="InterPro"/>
</dbReference>
<feature type="region of interest" description="Disordered" evidence="10">
    <location>
        <begin position="559"/>
        <end position="582"/>
    </location>
</feature>
<organism evidence="12 13">
    <name type="scientific">Oncorhynchus kisutch</name>
    <name type="common">Coho salmon</name>
    <name type="synonym">Salmo kisutch</name>
    <dbReference type="NCBI Taxonomy" id="8019"/>
    <lineage>
        <taxon>Eukaryota</taxon>
        <taxon>Metazoa</taxon>
        <taxon>Chordata</taxon>
        <taxon>Craniata</taxon>
        <taxon>Vertebrata</taxon>
        <taxon>Euteleostomi</taxon>
        <taxon>Actinopterygii</taxon>
        <taxon>Neopterygii</taxon>
        <taxon>Teleostei</taxon>
        <taxon>Protacanthopterygii</taxon>
        <taxon>Salmoniformes</taxon>
        <taxon>Salmonidae</taxon>
        <taxon>Salmoninae</taxon>
        <taxon>Oncorhynchus</taxon>
    </lineage>
</organism>
<dbReference type="Proteomes" id="UP000694557">
    <property type="component" value="Unassembled WGS sequence"/>
</dbReference>
<comment type="subcellular location">
    <subcellularLocation>
        <location evidence="1">Cytoplasm</location>
        <location evidence="1">Cytoskeleton</location>
    </subcellularLocation>
</comment>
<feature type="domain" description="Kinesin motor" evidence="11">
    <location>
        <begin position="5"/>
        <end position="334"/>
    </location>
</feature>
<evidence type="ECO:0000256" key="5">
    <source>
        <dbReference type="ARBA" id="ARBA00022840"/>
    </source>
</evidence>
<keyword evidence="4 8" id="KW-0547">Nucleotide-binding</keyword>